<accession>A0A6A6P3B3</accession>
<protein>
    <submittedName>
        <fullName evidence="2">HAD-like domain-containing protein</fullName>
    </submittedName>
</protein>
<gene>
    <name evidence="2" type="ORF">BDY21DRAFT_340278</name>
</gene>
<dbReference type="EMBL" id="MU001677">
    <property type="protein sequence ID" value="KAF2458466.1"/>
    <property type="molecule type" value="Genomic_DNA"/>
</dbReference>
<dbReference type="SUPFAM" id="SSF56784">
    <property type="entry name" value="HAD-like"/>
    <property type="match status" value="1"/>
</dbReference>
<name>A0A6A6P3B3_9PEZI</name>
<organism evidence="2 3">
    <name type="scientific">Lineolata rhizophorae</name>
    <dbReference type="NCBI Taxonomy" id="578093"/>
    <lineage>
        <taxon>Eukaryota</taxon>
        <taxon>Fungi</taxon>
        <taxon>Dikarya</taxon>
        <taxon>Ascomycota</taxon>
        <taxon>Pezizomycotina</taxon>
        <taxon>Dothideomycetes</taxon>
        <taxon>Dothideomycetes incertae sedis</taxon>
        <taxon>Lineolatales</taxon>
        <taxon>Lineolataceae</taxon>
        <taxon>Lineolata</taxon>
    </lineage>
</organism>
<feature type="region of interest" description="Disordered" evidence="1">
    <location>
        <begin position="48"/>
        <end position="67"/>
    </location>
</feature>
<proteinExistence type="predicted"/>
<dbReference type="Proteomes" id="UP000799766">
    <property type="component" value="Unassembled WGS sequence"/>
</dbReference>
<dbReference type="Gene3D" id="1.10.260.80">
    <property type="match status" value="1"/>
</dbReference>
<reference evidence="2" key="1">
    <citation type="journal article" date="2020" name="Stud. Mycol.">
        <title>101 Dothideomycetes genomes: a test case for predicting lifestyles and emergence of pathogens.</title>
        <authorList>
            <person name="Haridas S."/>
            <person name="Albert R."/>
            <person name="Binder M."/>
            <person name="Bloem J."/>
            <person name="Labutti K."/>
            <person name="Salamov A."/>
            <person name="Andreopoulos B."/>
            <person name="Baker S."/>
            <person name="Barry K."/>
            <person name="Bills G."/>
            <person name="Bluhm B."/>
            <person name="Cannon C."/>
            <person name="Castanera R."/>
            <person name="Culley D."/>
            <person name="Daum C."/>
            <person name="Ezra D."/>
            <person name="Gonzalez J."/>
            <person name="Henrissat B."/>
            <person name="Kuo A."/>
            <person name="Liang C."/>
            <person name="Lipzen A."/>
            <person name="Lutzoni F."/>
            <person name="Magnuson J."/>
            <person name="Mondo S."/>
            <person name="Nolan M."/>
            <person name="Ohm R."/>
            <person name="Pangilinan J."/>
            <person name="Park H.-J."/>
            <person name="Ramirez L."/>
            <person name="Alfaro M."/>
            <person name="Sun H."/>
            <person name="Tritt A."/>
            <person name="Yoshinaga Y."/>
            <person name="Zwiers L.-H."/>
            <person name="Turgeon B."/>
            <person name="Goodwin S."/>
            <person name="Spatafora J."/>
            <person name="Crous P."/>
            <person name="Grigoriev I."/>
        </authorList>
    </citation>
    <scope>NUCLEOTIDE SEQUENCE</scope>
    <source>
        <strain evidence="2">ATCC 16933</strain>
    </source>
</reference>
<dbReference type="SFLD" id="SFLDG01129">
    <property type="entry name" value="C1.5:_HAD__Beta-PGM__Phosphata"/>
    <property type="match status" value="1"/>
</dbReference>
<dbReference type="OrthoDB" id="426235at2759"/>
<dbReference type="PANTHER" id="PTHR43885">
    <property type="entry name" value="HALOACID DEHALOGENASE-LIKE HYDROLASE"/>
    <property type="match status" value="1"/>
</dbReference>
<feature type="region of interest" description="Disordered" evidence="1">
    <location>
        <begin position="224"/>
        <end position="245"/>
    </location>
</feature>
<evidence type="ECO:0000313" key="3">
    <source>
        <dbReference type="Proteomes" id="UP000799766"/>
    </source>
</evidence>
<dbReference type="Gene3D" id="3.40.50.1000">
    <property type="entry name" value="HAD superfamily/HAD-like"/>
    <property type="match status" value="1"/>
</dbReference>
<evidence type="ECO:0000313" key="2">
    <source>
        <dbReference type="EMBL" id="KAF2458466.1"/>
    </source>
</evidence>
<dbReference type="InterPro" id="IPR036412">
    <property type="entry name" value="HAD-like_sf"/>
</dbReference>
<keyword evidence="3" id="KW-1185">Reference proteome</keyword>
<dbReference type="InterPro" id="IPR023214">
    <property type="entry name" value="HAD_sf"/>
</dbReference>
<feature type="compositionally biased region" description="Basic and acidic residues" evidence="1">
    <location>
        <begin position="321"/>
        <end position="332"/>
    </location>
</feature>
<dbReference type="SFLD" id="SFLDS00003">
    <property type="entry name" value="Haloacid_Dehalogenase"/>
    <property type="match status" value="1"/>
</dbReference>
<feature type="region of interest" description="Disordered" evidence="1">
    <location>
        <begin position="312"/>
        <end position="332"/>
    </location>
</feature>
<evidence type="ECO:0000256" key="1">
    <source>
        <dbReference type="SAM" id="MobiDB-lite"/>
    </source>
</evidence>
<dbReference type="PANTHER" id="PTHR43885:SF1">
    <property type="entry name" value="SUPERFAMILY HYDROLASE, PUTATIVE (AFU_ORTHOLOGUE AFUA_4G13290)-RELATED"/>
    <property type="match status" value="1"/>
</dbReference>
<dbReference type="AlphaFoldDB" id="A0A6A6P3B3"/>
<sequence>MPPTLTPLRGLSKSPHVLQPRLFVITRAASVPPSARAVRFFHRQRSDCHSPAMDPLTDPKKPRRFAPLGAAGAERDGAAVPAPKLVGVVFDVDGTLCLPQNYMFAEMRAALGIQKPTDILDHIYSLPEGAPQTEAMDKIRDIERRAMRNQQPQRGLVELMDYLDQRGVRKGICTRNFETPVSHLLTTFLPATKFHPIITRDFRPPKPDPAGILHIASQWSVSPTPFPAPSRFDAESEPTADSDGTAPMAGLLPLIMVGDSIDDMTAGHRAGAATVLLVNEANAELATHEHTDLCIKRLDDLIGVLEKGFVGQIGQGDEEPDTKAQAEEALRR</sequence>
<dbReference type="CDD" id="cd01427">
    <property type="entry name" value="HAD_like"/>
    <property type="match status" value="1"/>
</dbReference>